<dbReference type="Gene3D" id="1.10.238.10">
    <property type="entry name" value="EF-hand"/>
    <property type="match status" value="2"/>
</dbReference>
<evidence type="ECO:0000256" key="5">
    <source>
        <dbReference type="SAM" id="MobiDB-lite"/>
    </source>
</evidence>
<keyword evidence="3" id="KW-0677">Repeat</keyword>
<dbReference type="AlphaFoldDB" id="K7UU06"/>
<name>K7UU06_MAIZE</name>
<dbReference type="ExpressionAtlas" id="K7UU06">
    <property type="expression patterns" value="baseline and differential"/>
</dbReference>
<dbReference type="CDD" id="cd00051">
    <property type="entry name" value="EFh"/>
    <property type="match status" value="2"/>
</dbReference>
<organism evidence="7">
    <name type="scientific">Zea mays</name>
    <name type="common">Maize</name>
    <dbReference type="NCBI Taxonomy" id="4577"/>
    <lineage>
        <taxon>Eukaryota</taxon>
        <taxon>Viridiplantae</taxon>
        <taxon>Streptophyta</taxon>
        <taxon>Embryophyta</taxon>
        <taxon>Tracheophyta</taxon>
        <taxon>Spermatophyta</taxon>
        <taxon>Magnoliopsida</taxon>
        <taxon>Liliopsida</taxon>
        <taxon>Poales</taxon>
        <taxon>Poaceae</taxon>
        <taxon>PACMAD clade</taxon>
        <taxon>Panicoideae</taxon>
        <taxon>Andropogonodae</taxon>
        <taxon>Andropogoneae</taxon>
        <taxon>Tripsacinae</taxon>
        <taxon>Zea</taxon>
    </lineage>
</organism>
<dbReference type="SUPFAM" id="SSF47473">
    <property type="entry name" value="EF-hand"/>
    <property type="match status" value="1"/>
</dbReference>
<reference evidence="7" key="1">
    <citation type="submission" date="2015-12" db="EMBL/GenBank/DDBJ databases">
        <title>Update maize B73 reference genome by single molecule sequencing technologies.</title>
        <authorList>
            <consortium name="Maize Genome Sequencing Project"/>
            <person name="Ware D."/>
        </authorList>
    </citation>
    <scope>NUCLEOTIDE SEQUENCE</scope>
    <source>
        <tissue evidence="7">Seedling</tissue>
    </source>
</reference>
<dbReference type="FunFam" id="1.10.238.10:FF:000459">
    <property type="entry name" value="Probable calcium-binding protein CML16"/>
    <property type="match status" value="1"/>
</dbReference>
<keyword evidence="2" id="KW-0479">Metal-binding</keyword>
<dbReference type="Pfam" id="PF13499">
    <property type="entry name" value="EF-hand_7"/>
    <property type="match status" value="2"/>
</dbReference>
<evidence type="ECO:0000256" key="2">
    <source>
        <dbReference type="ARBA" id="ARBA00022723"/>
    </source>
</evidence>
<feature type="region of interest" description="Disordered" evidence="5">
    <location>
        <begin position="178"/>
        <end position="205"/>
    </location>
</feature>
<dbReference type="OrthoDB" id="647688at2759"/>
<dbReference type="InterPro" id="IPR002048">
    <property type="entry name" value="EF_hand_dom"/>
</dbReference>
<feature type="region of interest" description="Disordered" evidence="5">
    <location>
        <begin position="1"/>
        <end position="34"/>
    </location>
</feature>
<dbReference type="PROSITE" id="PS50222">
    <property type="entry name" value="EF_HAND_2"/>
    <property type="match status" value="4"/>
</dbReference>
<proteinExistence type="predicted"/>
<keyword evidence="4" id="KW-0106">Calcium</keyword>
<comment type="function">
    <text evidence="1">Potential calcium sensor.</text>
</comment>
<dbReference type="InterPro" id="IPR039647">
    <property type="entry name" value="EF_hand_pair_protein_CML-like"/>
</dbReference>
<dbReference type="InterPro" id="IPR011992">
    <property type="entry name" value="EF-hand-dom_pair"/>
</dbReference>
<accession>K7UU06</accession>
<dbReference type="InParanoid" id="K7UU06"/>
<feature type="domain" description="EF-hand" evidence="6">
    <location>
        <begin position="33"/>
        <end position="68"/>
    </location>
</feature>
<dbReference type="EMBL" id="CM000784">
    <property type="protein sequence ID" value="AQK90192.1"/>
    <property type="molecule type" value="Genomic_DNA"/>
</dbReference>
<feature type="domain" description="EF-hand" evidence="6">
    <location>
        <begin position="149"/>
        <end position="184"/>
    </location>
</feature>
<dbReference type="GO" id="GO:0005509">
    <property type="term" value="F:calcium ion binding"/>
    <property type="evidence" value="ECO:0007669"/>
    <property type="project" value="InterPro"/>
</dbReference>
<gene>
    <name evidence="7" type="ORF">ZEAMMB73_Zm00001d008573</name>
</gene>
<dbReference type="eggNOG" id="KOG0027">
    <property type="taxonomic scope" value="Eukaryota"/>
</dbReference>
<dbReference type="PaxDb" id="4577-GRMZM2G097900_P01"/>
<evidence type="ECO:0000256" key="3">
    <source>
        <dbReference type="ARBA" id="ARBA00022737"/>
    </source>
</evidence>
<dbReference type="PROSITE" id="PS00018">
    <property type="entry name" value="EF_HAND_1"/>
    <property type="match status" value="4"/>
</dbReference>
<protein>
    <submittedName>
        <fullName evidence="7">Calmodulin protein 2, touch-induced</fullName>
    </submittedName>
</protein>
<dbReference type="SMART" id="SM00054">
    <property type="entry name" value="EFh"/>
    <property type="match status" value="4"/>
</dbReference>
<evidence type="ECO:0000313" key="7">
    <source>
        <dbReference type="EMBL" id="AQK90192.1"/>
    </source>
</evidence>
<dbReference type="FunFam" id="1.10.238.10:FF:000353">
    <property type="entry name" value="Probable calcium-binding protein CML31"/>
    <property type="match status" value="1"/>
</dbReference>
<evidence type="ECO:0000256" key="1">
    <source>
        <dbReference type="ARBA" id="ARBA00003291"/>
    </source>
</evidence>
<dbReference type="STRING" id="4577.K7UU06"/>
<dbReference type="HOGENOM" id="CLU_061288_20_4_1"/>
<dbReference type="SMR" id="K7UU06"/>
<evidence type="ECO:0000256" key="4">
    <source>
        <dbReference type="ARBA" id="ARBA00022837"/>
    </source>
</evidence>
<evidence type="ECO:0000259" key="6">
    <source>
        <dbReference type="PROSITE" id="PS50222"/>
    </source>
</evidence>
<feature type="compositionally biased region" description="Low complexity" evidence="5">
    <location>
        <begin position="1"/>
        <end position="33"/>
    </location>
</feature>
<dbReference type="PANTHER" id="PTHR10891">
    <property type="entry name" value="EF-HAND CALCIUM-BINDING DOMAIN CONTAINING PROTEIN"/>
    <property type="match status" value="1"/>
</dbReference>
<feature type="domain" description="EF-hand" evidence="6">
    <location>
        <begin position="73"/>
        <end position="108"/>
    </location>
</feature>
<dbReference type="InterPro" id="IPR018247">
    <property type="entry name" value="EF_Hand_1_Ca_BS"/>
</dbReference>
<feature type="domain" description="EF-hand" evidence="6">
    <location>
        <begin position="113"/>
        <end position="148"/>
    </location>
</feature>
<dbReference type="OMA" id="FKKMMAP"/>
<sequence>MAMSSSASKKQAQAQAQKAGRRPPAVSSAAAADADAEMQRVFSRIDADGDGRISPSELAAVSRAISPPASSSHGRREVAAMMDELDTDRDGFVDLGEFRAFHARGVGGGGDDGDDAELRAAFAVYDADGDGRITAAELGSVLARIGEGCSAEECRRMIAGVDADGDGCVGFEEFKIMMRGPQPQPQPQPQAGAGVTAVPDKAKKE</sequence>